<evidence type="ECO:0000256" key="10">
    <source>
        <dbReference type="ARBA" id="ARBA00030772"/>
    </source>
</evidence>
<gene>
    <name evidence="11" type="ORF">GCM10011394_19030</name>
</gene>
<sequence length="232" mass="24183">MSGRRLACWFAGSFVLALLLSAPLQLVLPRLSLPAGLSATGVEGSLWRGALRQAQWQGAELGDLRLGLSPLPLLAGRQRLRLRSPHAALALQRGRVRGIDHAHGVLTLPPLSGLALRASLDDARMLFDDDGCRAAGGRVRLEVALPGDALPPLLLAGTPSCEGRSGTLALVSEDTGGPLLLEATLGIDADSSYTLQTLARSDDPAIRAVLLTSGFQDAPGGLSRVDAGRLGR</sequence>
<comment type="subcellular location">
    <subcellularLocation>
        <location evidence="1">Cell inner membrane</location>
    </subcellularLocation>
</comment>
<dbReference type="EMBL" id="BMME01000001">
    <property type="protein sequence ID" value="GGK09802.1"/>
    <property type="molecule type" value="Genomic_DNA"/>
</dbReference>
<keyword evidence="12" id="KW-1185">Reference proteome</keyword>
<keyword evidence="4" id="KW-0813">Transport</keyword>
<evidence type="ECO:0000256" key="2">
    <source>
        <dbReference type="ARBA" id="ARBA00007208"/>
    </source>
</evidence>
<dbReference type="InterPro" id="IPR022792">
    <property type="entry name" value="T2SS_protein-GspN"/>
</dbReference>
<dbReference type="RefSeq" id="WP_132986922.1">
    <property type="nucleotide sequence ID" value="NZ_BMME01000001.1"/>
</dbReference>
<dbReference type="Pfam" id="PF01203">
    <property type="entry name" value="T2SSN"/>
    <property type="match status" value="1"/>
</dbReference>
<evidence type="ECO:0000256" key="6">
    <source>
        <dbReference type="ARBA" id="ARBA00022519"/>
    </source>
</evidence>
<keyword evidence="8" id="KW-0653">Protein transport</keyword>
<organism evidence="11 12">
    <name type="scientific">Luteimonas terricola</name>
    <dbReference type="NCBI Taxonomy" id="645597"/>
    <lineage>
        <taxon>Bacteria</taxon>
        <taxon>Pseudomonadati</taxon>
        <taxon>Pseudomonadota</taxon>
        <taxon>Gammaproteobacteria</taxon>
        <taxon>Lysobacterales</taxon>
        <taxon>Lysobacteraceae</taxon>
        <taxon>Luteimonas</taxon>
    </lineage>
</organism>
<reference evidence="12" key="1">
    <citation type="journal article" date="2019" name="Int. J. Syst. Evol. Microbiol.">
        <title>The Global Catalogue of Microorganisms (GCM) 10K type strain sequencing project: providing services to taxonomists for standard genome sequencing and annotation.</title>
        <authorList>
            <consortium name="The Broad Institute Genomics Platform"/>
            <consortium name="The Broad Institute Genome Sequencing Center for Infectious Disease"/>
            <person name="Wu L."/>
            <person name="Ma J."/>
        </authorList>
    </citation>
    <scope>NUCLEOTIDE SEQUENCE [LARGE SCALE GENOMIC DNA]</scope>
    <source>
        <strain evidence="12">CGMCC 1.8985</strain>
    </source>
</reference>
<evidence type="ECO:0000256" key="4">
    <source>
        <dbReference type="ARBA" id="ARBA00022448"/>
    </source>
</evidence>
<keyword evidence="7" id="KW-0812">Transmembrane</keyword>
<protein>
    <recommendedName>
        <fullName evidence="3">Type II secretion system protein N</fullName>
    </recommendedName>
    <alternativeName>
        <fullName evidence="10">General secretion pathway protein N</fullName>
    </alternativeName>
</protein>
<proteinExistence type="inferred from homology"/>
<evidence type="ECO:0000313" key="12">
    <source>
        <dbReference type="Proteomes" id="UP000599009"/>
    </source>
</evidence>
<evidence type="ECO:0000256" key="7">
    <source>
        <dbReference type="ARBA" id="ARBA00022692"/>
    </source>
</evidence>
<name>A0ABQ2EG20_9GAMM</name>
<keyword evidence="6" id="KW-0997">Cell inner membrane</keyword>
<evidence type="ECO:0000256" key="3">
    <source>
        <dbReference type="ARBA" id="ARBA00021563"/>
    </source>
</evidence>
<accession>A0ABQ2EG20</accession>
<evidence type="ECO:0000256" key="1">
    <source>
        <dbReference type="ARBA" id="ARBA00004533"/>
    </source>
</evidence>
<evidence type="ECO:0000313" key="11">
    <source>
        <dbReference type="EMBL" id="GGK09802.1"/>
    </source>
</evidence>
<evidence type="ECO:0000256" key="8">
    <source>
        <dbReference type="ARBA" id="ARBA00022927"/>
    </source>
</evidence>
<evidence type="ECO:0000256" key="9">
    <source>
        <dbReference type="ARBA" id="ARBA00023136"/>
    </source>
</evidence>
<keyword evidence="9" id="KW-0472">Membrane</keyword>
<comment type="similarity">
    <text evidence="2">Belongs to the GSP N family.</text>
</comment>
<dbReference type="Proteomes" id="UP000599009">
    <property type="component" value="Unassembled WGS sequence"/>
</dbReference>
<keyword evidence="5" id="KW-1003">Cell membrane</keyword>
<evidence type="ECO:0000256" key="5">
    <source>
        <dbReference type="ARBA" id="ARBA00022475"/>
    </source>
</evidence>
<comment type="caution">
    <text evidence="11">The sequence shown here is derived from an EMBL/GenBank/DDBJ whole genome shotgun (WGS) entry which is preliminary data.</text>
</comment>